<dbReference type="EMBL" id="CP111019">
    <property type="protein sequence ID" value="WAR13659.1"/>
    <property type="molecule type" value="Genomic_DNA"/>
</dbReference>
<name>A0ABY7EXI3_MYAAR</name>
<keyword evidence="2" id="KW-1185">Reference proteome</keyword>
<evidence type="ECO:0000313" key="1">
    <source>
        <dbReference type="EMBL" id="WAR13659.1"/>
    </source>
</evidence>
<proteinExistence type="predicted"/>
<evidence type="ECO:0000313" key="2">
    <source>
        <dbReference type="Proteomes" id="UP001164746"/>
    </source>
</evidence>
<dbReference type="PROSITE" id="PS51257">
    <property type="entry name" value="PROKAR_LIPOPROTEIN"/>
    <property type="match status" value="1"/>
</dbReference>
<organism evidence="1 2">
    <name type="scientific">Mya arenaria</name>
    <name type="common">Soft-shell clam</name>
    <dbReference type="NCBI Taxonomy" id="6604"/>
    <lineage>
        <taxon>Eukaryota</taxon>
        <taxon>Metazoa</taxon>
        <taxon>Spiralia</taxon>
        <taxon>Lophotrochozoa</taxon>
        <taxon>Mollusca</taxon>
        <taxon>Bivalvia</taxon>
        <taxon>Autobranchia</taxon>
        <taxon>Heteroconchia</taxon>
        <taxon>Euheterodonta</taxon>
        <taxon>Imparidentia</taxon>
        <taxon>Neoheterodontei</taxon>
        <taxon>Myida</taxon>
        <taxon>Myoidea</taxon>
        <taxon>Myidae</taxon>
        <taxon>Mya</taxon>
    </lineage>
</organism>
<gene>
    <name evidence="1" type="ORF">MAR_027839</name>
</gene>
<reference evidence="1" key="1">
    <citation type="submission" date="2022-11" db="EMBL/GenBank/DDBJ databases">
        <title>Centuries of genome instability and evolution in soft-shell clam transmissible cancer (bioRxiv).</title>
        <authorList>
            <person name="Hart S.F.M."/>
            <person name="Yonemitsu M.A."/>
            <person name="Giersch R.M."/>
            <person name="Beal B.F."/>
            <person name="Arriagada G."/>
            <person name="Davis B.W."/>
            <person name="Ostrander E.A."/>
            <person name="Goff S.P."/>
            <person name="Metzger M.J."/>
        </authorList>
    </citation>
    <scope>NUCLEOTIDE SEQUENCE</scope>
    <source>
        <strain evidence="1">MELC-2E11</strain>
        <tissue evidence="1">Siphon/mantle</tissue>
    </source>
</reference>
<dbReference type="Proteomes" id="UP001164746">
    <property type="component" value="Chromosome 8"/>
</dbReference>
<protein>
    <submittedName>
        <fullName evidence="1">Uncharacterized protein</fullName>
    </submittedName>
</protein>
<accession>A0ABY7EXI3</accession>
<sequence>MRGDAGSAFTLSFSCTTLLRKTAGSTWEILCLKKTFQLFQIPTTIEQNRTDLILPEYACAQLAKYDVISRASRDVGYFRDRKSINKFLLSRPNCCNESRIAMNVFHANTHMAMSVTNIFRKNLLWVGGGLVFANRDIILRYETQLKKKPWISS</sequence>